<dbReference type="Proteomes" id="UP001337723">
    <property type="component" value="Chromosome"/>
</dbReference>
<gene>
    <name evidence="1" type="ORF">MACH21_17520</name>
</gene>
<dbReference type="AlphaFoldDB" id="A0AA48KKY0"/>
<proteinExistence type="predicted"/>
<evidence type="ECO:0000313" key="2">
    <source>
        <dbReference type="Proteomes" id="UP001337723"/>
    </source>
</evidence>
<evidence type="ECO:0000313" key="1">
    <source>
        <dbReference type="EMBL" id="BDW85575.1"/>
    </source>
</evidence>
<dbReference type="KEGG" id="rmai:MACH21_17520"/>
<accession>A0AA48KKY0</accession>
<reference evidence="1 2" key="1">
    <citation type="submission" date="2023-01" db="EMBL/GenBank/DDBJ databases">
        <title>Complete genome sequence of Roseicyclus marinus strain Dej080120_10.</title>
        <authorList>
            <person name="Ueki S."/>
            <person name="Maruyama F."/>
        </authorList>
    </citation>
    <scope>NUCLEOTIDE SEQUENCE [LARGE SCALE GENOMIC DNA]</scope>
    <source>
        <strain evidence="1 2">Dej080120_10</strain>
    </source>
</reference>
<dbReference type="EMBL" id="AP027266">
    <property type="protein sequence ID" value="BDW85575.1"/>
    <property type="molecule type" value="Genomic_DNA"/>
</dbReference>
<organism evidence="1 2">
    <name type="scientific">Roseicyclus marinus</name>
    <dbReference type="NCBI Taxonomy" id="2161673"/>
    <lineage>
        <taxon>Bacteria</taxon>
        <taxon>Pseudomonadati</taxon>
        <taxon>Pseudomonadota</taxon>
        <taxon>Alphaproteobacteria</taxon>
        <taxon>Rhodobacterales</taxon>
        <taxon>Roseobacteraceae</taxon>
        <taxon>Roseicyclus</taxon>
    </lineage>
</organism>
<name>A0AA48KKY0_9RHOB</name>
<evidence type="ECO:0008006" key="3">
    <source>
        <dbReference type="Google" id="ProtNLM"/>
    </source>
</evidence>
<keyword evidence="2" id="KW-1185">Reference proteome</keyword>
<protein>
    <recommendedName>
        <fullName evidence="3">AsmA-like protein</fullName>
    </recommendedName>
</protein>
<sequence length="1072" mass="112213">MLWLALCLVLAGPVALGGIWLRLGLSPLRLPDAVTAEVAARLDAAMTANGVTLEAIELARHEPGRLDLRLVGIRLTDRDRDGALRAAFPEVTATLSTAALVRGRLHPVGVSLSDAGLRLSRDAEGRIDLALMAGEGAEAIALSETLARLDRMFASPVFADLEGVKATGLTLDMADAMTGQILRVREARMQLDRTEAGLTVTLGGALEGSRDATLDIALSRISASGQTDVAIVFDNLAARDVATVGPALAWLDLMRAPISGQIGGVLGDDGSLGDLRAQLEIGPGQVRPADGALPLPFDRMASTIRYEAATRRVWFDSLSLEAPGLSLEAEGQADAAPDGTSYTAQFRLRDIRAALPELYPQGLALDRAMVDLRLALAPALRVEIGQAVIEDGDLRLSARGEVLAVEGGVEVALDAHLPGGGVREILPYWPEALAGRTRGWIEERLLDGQVSGVDVALRARPGAMPDYEMSLDFEGVRLLALPEMPPIEGGAGYLRLRGAEFVLRLDEGQMWREGGLAVALDGSRMHIADTRQRGAEAVFDLSLAGELQDLLSILTRPPVRLFQNGTMTPERIGTGGVVAEARIETRLMRQEGLGDTRFAVRAEVGGLVSDGLVPGRRLSAERLAVTVDPEGIVVSGAAEFDGVPLNGRWTRALGPGAEAVSRVEARAMLSRARLAALGLDLPEWMLRGEAEAGIDLSLPDGAAPVLRVTSDLEGMGLALPPLGWRLEPGARGVLEAELRLGDDPAVTRLVLQGAGLDLSGRVVLAEGGGFDRLEAQRFALGDWVDVTGAVIGQGAGRPVAIRVDGGRMDLRGAPQGGGAAPGSGGGPITARLDRLQVSAGIALTGVSADLTSEGGLSGQFAGQVNGQAPITGTLVATETGPAVRIRAEDGGAVLRAAEVFRSAHGGAMELVLQATGATGTYDGTLSIASPRLRNAPVMAELLNLISVVGLLEQLSGEGINLGEVDARFRLTPAQVILSQGTAVGPSLGLSMDGTYDLARRSLEMQGVVSPLYVVNGLIGAIFAPRREGLFGFSYRLTGQAENPQVFVNPLSILTPGVFRDIFRSPPPDLSGN</sequence>